<evidence type="ECO:0000256" key="1">
    <source>
        <dbReference type="SAM" id="MobiDB-lite"/>
    </source>
</evidence>
<proteinExistence type="predicted"/>
<dbReference type="EMBL" id="MT141649">
    <property type="protein sequence ID" value="QJA68786.1"/>
    <property type="molecule type" value="Genomic_DNA"/>
</dbReference>
<sequence>MPYYVKKISGVYVVLDNKGKPYGKHRLRSDAEKQQAALYASEHKTEAPAPKAGKK</sequence>
<feature type="region of interest" description="Disordered" evidence="1">
    <location>
        <begin position="24"/>
        <end position="55"/>
    </location>
</feature>
<gene>
    <name evidence="2" type="ORF">MM415A05741_0004</name>
</gene>
<name>A0A6M3JFZ3_9ZZZZ</name>
<reference evidence="2" key="1">
    <citation type="submission" date="2020-03" db="EMBL/GenBank/DDBJ databases">
        <title>The deep terrestrial virosphere.</title>
        <authorList>
            <person name="Holmfeldt K."/>
            <person name="Nilsson E."/>
            <person name="Simone D."/>
            <person name="Lopez-Fernandez M."/>
            <person name="Wu X."/>
            <person name="de Brujin I."/>
            <person name="Lundin D."/>
            <person name="Andersson A."/>
            <person name="Bertilsson S."/>
            <person name="Dopson M."/>
        </authorList>
    </citation>
    <scope>NUCLEOTIDE SEQUENCE</scope>
    <source>
        <strain evidence="2">MM415A05741</strain>
    </source>
</reference>
<dbReference type="AlphaFoldDB" id="A0A6M3JFZ3"/>
<evidence type="ECO:0000313" key="2">
    <source>
        <dbReference type="EMBL" id="QJA68786.1"/>
    </source>
</evidence>
<protein>
    <submittedName>
        <fullName evidence="2">Uncharacterized protein</fullName>
    </submittedName>
</protein>
<organism evidence="2">
    <name type="scientific">viral metagenome</name>
    <dbReference type="NCBI Taxonomy" id="1070528"/>
    <lineage>
        <taxon>unclassified sequences</taxon>
        <taxon>metagenomes</taxon>
        <taxon>organismal metagenomes</taxon>
    </lineage>
</organism>
<accession>A0A6M3JFZ3</accession>